<keyword evidence="4" id="KW-1185">Reference proteome</keyword>
<reference evidence="3" key="3">
    <citation type="submission" date="2018-08" db="UniProtKB">
        <authorList>
            <consortium name="EnsemblPlants"/>
        </authorList>
    </citation>
    <scope>IDENTIFICATION</scope>
    <source>
        <strain evidence="3">cv. Bd21</strain>
    </source>
</reference>
<evidence type="ECO:0000313" key="2">
    <source>
        <dbReference type="EMBL" id="KQJ81851.2"/>
    </source>
</evidence>
<accession>A0A0Q3H1F5</accession>
<feature type="transmembrane region" description="Helical" evidence="1">
    <location>
        <begin position="38"/>
        <end position="64"/>
    </location>
</feature>
<dbReference type="EMBL" id="CM000884">
    <property type="protein sequence ID" value="KQJ81851.2"/>
    <property type="molecule type" value="Genomic_DNA"/>
</dbReference>
<reference evidence="2" key="2">
    <citation type="submission" date="2017-06" db="EMBL/GenBank/DDBJ databases">
        <title>WGS assembly of Brachypodium distachyon.</title>
        <authorList>
            <consortium name="The International Brachypodium Initiative"/>
            <person name="Lucas S."/>
            <person name="Harmon-Smith M."/>
            <person name="Lail K."/>
            <person name="Tice H."/>
            <person name="Grimwood J."/>
            <person name="Bruce D."/>
            <person name="Barry K."/>
            <person name="Shu S."/>
            <person name="Lindquist E."/>
            <person name="Wang M."/>
            <person name="Pitluck S."/>
            <person name="Vogel J.P."/>
            <person name="Garvin D.F."/>
            <person name="Mockler T.C."/>
            <person name="Schmutz J."/>
            <person name="Rokhsar D."/>
            <person name="Bevan M.W."/>
        </authorList>
    </citation>
    <scope>NUCLEOTIDE SEQUENCE</scope>
    <source>
        <strain evidence="2">Bd21</strain>
    </source>
</reference>
<dbReference type="InParanoid" id="A0A0Q3H1F5"/>
<evidence type="ECO:0000313" key="3">
    <source>
        <dbReference type="EnsemblPlants" id="KQJ81851"/>
    </source>
</evidence>
<dbReference type="Proteomes" id="UP000008810">
    <property type="component" value="Chromosome 5"/>
</dbReference>
<keyword evidence="1" id="KW-1133">Transmembrane helix</keyword>
<keyword evidence="1" id="KW-0472">Membrane</keyword>
<gene>
    <name evidence="2" type="ORF">BRADI_5g03472v3</name>
</gene>
<reference evidence="2 3" key="1">
    <citation type="journal article" date="2010" name="Nature">
        <title>Genome sequencing and analysis of the model grass Brachypodium distachyon.</title>
        <authorList>
            <consortium name="International Brachypodium Initiative"/>
        </authorList>
    </citation>
    <scope>NUCLEOTIDE SEQUENCE [LARGE SCALE GENOMIC DNA]</scope>
    <source>
        <strain evidence="2 3">Bd21</strain>
    </source>
</reference>
<evidence type="ECO:0000256" key="1">
    <source>
        <dbReference type="SAM" id="Phobius"/>
    </source>
</evidence>
<dbReference type="EnsemblPlants" id="KQJ81851">
    <property type="protein sequence ID" value="KQJ81851"/>
    <property type="gene ID" value="BRADI_5g03472v3"/>
</dbReference>
<proteinExistence type="predicted"/>
<dbReference type="Gramene" id="KQJ81851">
    <property type="protein sequence ID" value="KQJ81851"/>
    <property type="gene ID" value="BRADI_5g03472v3"/>
</dbReference>
<keyword evidence="1" id="KW-0812">Transmembrane</keyword>
<protein>
    <submittedName>
        <fullName evidence="2 3">Uncharacterized protein</fullName>
    </submittedName>
</protein>
<evidence type="ECO:0000313" key="4">
    <source>
        <dbReference type="Proteomes" id="UP000008810"/>
    </source>
</evidence>
<sequence length="126" mass="13588">MMSITLVTMCHSSQVILISSANEPPCSAAIRVLKLILWFGSLGATPSLSLLLMVAPIGALAAIWTQHLDSLDLGLIDLQDSSPVSAELMHNIINALFLTCSTYSCSLNSWCVSEILWLCCTFCLRG</sequence>
<name>A0A0Q3H1F5_BRADI</name>
<organism evidence="2">
    <name type="scientific">Brachypodium distachyon</name>
    <name type="common">Purple false brome</name>
    <name type="synonym">Trachynia distachya</name>
    <dbReference type="NCBI Taxonomy" id="15368"/>
    <lineage>
        <taxon>Eukaryota</taxon>
        <taxon>Viridiplantae</taxon>
        <taxon>Streptophyta</taxon>
        <taxon>Embryophyta</taxon>
        <taxon>Tracheophyta</taxon>
        <taxon>Spermatophyta</taxon>
        <taxon>Magnoliopsida</taxon>
        <taxon>Liliopsida</taxon>
        <taxon>Poales</taxon>
        <taxon>Poaceae</taxon>
        <taxon>BOP clade</taxon>
        <taxon>Pooideae</taxon>
        <taxon>Stipodae</taxon>
        <taxon>Brachypodieae</taxon>
        <taxon>Brachypodium</taxon>
    </lineage>
</organism>
<dbReference type="AlphaFoldDB" id="A0A0Q3H1F5"/>